<dbReference type="AlphaFoldDB" id="E8QYY7"/>
<keyword evidence="6" id="KW-0804">Transcription</keyword>
<keyword evidence="2" id="KW-0678">Repressor</keyword>
<dbReference type="KEGG" id="ipa:Isop_1539"/>
<gene>
    <name evidence="9" type="ordered locus">Isop_1539</name>
</gene>
<evidence type="ECO:0000313" key="10">
    <source>
        <dbReference type="Proteomes" id="UP000008631"/>
    </source>
</evidence>
<evidence type="ECO:0000256" key="4">
    <source>
        <dbReference type="ARBA" id="ARBA00023015"/>
    </source>
</evidence>
<dbReference type="GO" id="GO:1900376">
    <property type="term" value="P:regulation of secondary metabolite biosynthetic process"/>
    <property type="evidence" value="ECO:0007669"/>
    <property type="project" value="TreeGrafter"/>
</dbReference>
<dbReference type="HOGENOM" id="CLU_096072_4_2_0"/>
<dbReference type="InterPro" id="IPR036388">
    <property type="entry name" value="WH-like_DNA-bd_sf"/>
</dbReference>
<name>E8QYY7_ISOPI</name>
<dbReference type="PANTHER" id="PTHR33202">
    <property type="entry name" value="ZINC UPTAKE REGULATION PROTEIN"/>
    <property type="match status" value="1"/>
</dbReference>
<evidence type="ECO:0000256" key="1">
    <source>
        <dbReference type="ARBA" id="ARBA00007957"/>
    </source>
</evidence>
<reference evidence="9 10" key="2">
    <citation type="journal article" date="2011" name="Stand. Genomic Sci.">
        <title>Complete genome sequence of Isosphaera pallida type strain (IS1B).</title>
        <authorList>
            <consortium name="US DOE Joint Genome Institute (JGI-PGF)"/>
            <person name="Goker M."/>
            <person name="Cleland D."/>
            <person name="Saunders E."/>
            <person name="Lapidus A."/>
            <person name="Nolan M."/>
            <person name="Lucas S."/>
            <person name="Hammon N."/>
            <person name="Deshpande S."/>
            <person name="Cheng J.F."/>
            <person name="Tapia R."/>
            <person name="Han C."/>
            <person name="Goodwin L."/>
            <person name="Pitluck S."/>
            <person name="Liolios K."/>
            <person name="Pagani I."/>
            <person name="Ivanova N."/>
            <person name="Mavromatis K."/>
            <person name="Pati A."/>
            <person name="Chen A."/>
            <person name="Palaniappan K."/>
            <person name="Land M."/>
            <person name="Hauser L."/>
            <person name="Chang Y.J."/>
            <person name="Jeffries C.D."/>
            <person name="Detter J.C."/>
            <person name="Beck B."/>
            <person name="Woyke T."/>
            <person name="Bristow J."/>
            <person name="Eisen J.A."/>
            <person name="Markowitz V."/>
            <person name="Hugenholtz P."/>
            <person name="Kyrpides N.C."/>
            <person name="Klenk H.P."/>
        </authorList>
    </citation>
    <scope>NUCLEOTIDE SEQUENCE [LARGE SCALE GENOMIC DNA]</scope>
    <source>
        <strain evidence="10">ATCC 43644 / DSM 9630 / IS1B</strain>
    </source>
</reference>
<evidence type="ECO:0000256" key="3">
    <source>
        <dbReference type="ARBA" id="ARBA00022833"/>
    </source>
</evidence>
<dbReference type="RefSeq" id="WP_013564412.1">
    <property type="nucleotide sequence ID" value="NC_014962.1"/>
</dbReference>
<keyword evidence="10" id="KW-1185">Reference proteome</keyword>
<evidence type="ECO:0000256" key="6">
    <source>
        <dbReference type="ARBA" id="ARBA00023163"/>
    </source>
</evidence>
<dbReference type="Proteomes" id="UP000008631">
    <property type="component" value="Chromosome"/>
</dbReference>
<organism evidence="9 10">
    <name type="scientific">Isosphaera pallida (strain ATCC 43644 / DSM 9630 / IS1B)</name>
    <dbReference type="NCBI Taxonomy" id="575540"/>
    <lineage>
        <taxon>Bacteria</taxon>
        <taxon>Pseudomonadati</taxon>
        <taxon>Planctomycetota</taxon>
        <taxon>Planctomycetia</taxon>
        <taxon>Isosphaerales</taxon>
        <taxon>Isosphaeraceae</taxon>
        <taxon>Isosphaera</taxon>
    </lineage>
</organism>
<keyword evidence="4" id="KW-0805">Transcription regulation</keyword>
<dbReference type="EMBL" id="CP002353">
    <property type="protein sequence ID" value="ADV62124.1"/>
    <property type="molecule type" value="Genomic_DNA"/>
</dbReference>
<dbReference type="InterPro" id="IPR043135">
    <property type="entry name" value="Fur_C"/>
</dbReference>
<sequence>MQSVASRENHGEGMSSIRETLERHGLRCTRQRLAVYDFLNRTESHPTAEEVFLAVRDQVPHISLATVYKTLDVLVDRRLVVKLPDTTGSGSSRFDARAEHHYHLRCLETGRVEDLDAPFDPELPFKVIPELEDHLRRKGFIMTGYRLELHGRFAPELSALDDQGGGEGDRS</sequence>
<dbReference type="Gene3D" id="3.30.1490.190">
    <property type="match status" value="1"/>
</dbReference>
<keyword evidence="7" id="KW-0479">Metal-binding</keyword>
<keyword evidence="8" id="KW-0408">Iron</keyword>
<dbReference type="PANTHER" id="PTHR33202:SF7">
    <property type="entry name" value="FERRIC UPTAKE REGULATION PROTEIN"/>
    <property type="match status" value="1"/>
</dbReference>
<comment type="cofactor">
    <cofactor evidence="7">
        <name>Zn(2+)</name>
        <dbReference type="ChEBI" id="CHEBI:29105"/>
    </cofactor>
    <text evidence="7">Binds 1 zinc ion per subunit.</text>
</comment>
<evidence type="ECO:0000256" key="8">
    <source>
        <dbReference type="PIRSR" id="PIRSR602481-2"/>
    </source>
</evidence>
<dbReference type="SUPFAM" id="SSF46785">
    <property type="entry name" value="Winged helix' DNA-binding domain"/>
    <property type="match status" value="1"/>
</dbReference>
<evidence type="ECO:0000256" key="2">
    <source>
        <dbReference type="ARBA" id="ARBA00022491"/>
    </source>
</evidence>
<dbReference type="InParanoid" id="E8QYY7"/>
<dbReference type="Gene3D" id="1.10.10.10">
    <property type="entry name" value="Winged helix-like DNA-binding domain superfamily/Winged helix DNA-binding domain"/>
    <property type="match status" value="1"/>
</dbReference>
<dbReference type="GO" id="GO:0008270">
    <property type="term" value="F:zinc ion binding"/>
    <property type="evidence" value="ECO:0007669"/>
    <property type="project" value="TreeGrafter"/>
</dbReference>
<dbReference type="eggNOG" id="COG0735">
    <property type="taxonomic scope" value="Bacteria"/>
</dbReference>
<evidence type="ECO:0000313" key="9">
    <source>
        <dbReference type="EMBL" id="ADV62124.1"/>
    </source>
</evidence>
<dbReference type="STRING" id="575540.Isop_1539"/>
<keyword evidence="5" id="KW-0238">DNA-binding</keyword>
<dbReference type="InterPro" id="IPR002481">
    <property type="entry name" value="FUR"/>
</dbReference>
<proteinExistence type="inferred from homology"/>
<dbReference type="CDD" id="cd07153">
    <property type="entry name" value="Fur_like"/>
    <property type="match status" value="1"/>
</dbReference>
<dbReference type="GO" id="GO:0000976">
    <property type="term" value="F:transcription cis-regulatory region binding"/>
    <property type="evidence" value="ECO:0007669"/>
    <property type="project" value="TreeGrafter"/>
</dbReference>
<dbReference type="GO" id="GO:0045892">
    <property type="term" value="P:negative regulation of DNA-templated transcription"/>
    <property type="evidence" value="ECO:0007669"/>
    <property type="project" value="TreeGrafter"/>
</dbReference>
<accession>E8QYY7</accession>
<dbReference type="Pfam" id="PF01475">
    <property type="entry name" value="FUR"/>
    <property type="match status" value="1"/>
</dbReference>
<evidence type="ECO:0000256" key="5">
    <source>
        <dbReference type="ARBA" id="ARBA00023125"/>
    </source>
</evidence>
<comment type="similarity">
    <text evidence="1">Belongs to the Fur family.</text>
</comment>
<feature type="binding site" evidence="8">
    <location>
        <position position="100"/>
    </location>
    <ligand>
        <name>Fe cation</name>
        <dbReference type="ChEBI" id="CHEBI:24875"/>
    </ligand>
</feature>
<evidence type="ECO:0000256" key="7">
    <source>
        <dbReference type="PIRSR" id="PIRSR602481-1"/>
    </source>
</evidence>
<reference key="1">
    <citation type="submission" date="2010-11" db="EMBL/GenBank/DDBJ databases">
        <title>The complete sequence of chromosome of Isophaera pallida ATCC 43644.</title>
        <authorList>
            <consortium name="US DOE Joint Genome Institute (JGI-PGF)"/>
            <person name="Lucas S."/>
            <person name="Copeland A."/>
            <person name="Lapidus A."/>
            <person name="Bruce D."/>
            <person name="Goodwin L."/>
            <person name="Pitluck S."/>
            <person name="Kyrpides N."/>
            <person name="Mavromatis K."/>
            <person name="Pagani I."/>
            <person name="Ivanova N."/>
            <person name="Saunders E."/>
            <person name="Brettin T."/>
            <person name="Detter J.C."/>
            <person name="Han C."/>
            <person name="Tapia R."/>
            <person name="Land M."/>
            <person name="Hauser L."/>
            <person name="Markowitz V."/>
            <person name="Cheng J.-F."/>
            <person name="Hugenholtz P."/>
            <person name="Woyke T."/>
            <person name="Wu D."/>
            <person name="Eisen J.A."/>
        </authorList>
    </citation>
    <scope>NUCLEOTIDE SEQUENCE</scope>
    <source>
        <strain>ATCC 43644</strain>
    </source>
</reference>
<dbReference type="GO" id="GO:0003700">
    <property type="term" value="F:DNA-binding transcription factor activity"/>
    <property type="evidence" value="ECO:0007669"/>
    <property type="project" value="InterPro"/>
</dbReference>
<feature type="binding site" evidence="7">
    <location>
        <position position="106"/>
    </location>
    <ligand>
        <name>Zn(2+)</name>
        <dbReference type="ChEBI" id="CHEBI:29105"/>
    </ligand>
</feature>
<dbReference type="InterPro" id="IPR036390">
    <property type="entry name" value="WH_DNA-bd_sf"/>
</dbReference>
<comment type="cofactor">
    <cofactor evidence="8">
        <name>Mn(2+)</name>
        <dbReference type="ChEBI" id="CHEBI:29035"/>
    </cofactor>
    <cofactor evidence="8">
        <name>Fe(2+)</name>
        <dbReference type="ChEBI" id="CHEBI:29033"/>
    </cofactor>
    <text evidence="8">Binds 1 Mn(2+) or Fe(2+) ion per subunit.</text>
</comment>
<protein>
    <submittedName>
        <fullName evidence="9">Ferric uptake regulator, Fur family</fullName>
    </submittedName>
</protein>
<keyword evidence="3 7" id="KW-0862">Zinc</keyword>